<protein>
    <recommendedName>
        <fullName evidence="2">Lipopolysaccharide export system permease protein LptF</fullName>
    </recommendedName>
</protein>
<proteinExistence type="predicted"/>
<dbReference type="Pfam" id="PF03739">
    <property type="entry name" value="LptF_LptG"/>
    <property type="match status" value="1"/>
</dbReference>
<reference evidence="10" key="1">
    <citation type="submission" date="2018-05" db="EMBL/GenBank/DDBJ databases">
        <authorList>
            <person name="Lanie J.A."/>
            <person name="Ng W.-L."/>
            <person name="Kazmierczak K.M."/>
            <person name="Andrzejewski T.M."/>
            <person name="Davidsen T.M."/>
            <person name="Wayne K.J."/>
            <person name="Tettelin H."/>
            <person name="Glass J.I."/>
            <person name="Rusch D."/>
            <person name="Podicherti R."/>
            <person name="Tsui H.-C.T."/>
            <person name="Winkler M.E."/>
        </authorList>
    </citation>
    <scope>NUCLEOTIDE SEQUENCE</scope>
</reference>
<dbReference type="NCBIfam" id="TIGR04407">
    <property type="entry name" value="LptF_YjgP"/>
    <property type="match status" value="1"/>
</dbReference>
<evidence type="ECO:0000256" key="1">
    <source>
        <dbReference type="ARBA" id="ARBA00004429"/>
    </source>
</evidence>
<evidence type="ECO:0000256" key="3">
    <source>
        <dbReference type="ARBA" id="ARBA00022448"/>
    </source>
</evidence>
<dbReference type="EMBL" id="UINC01078065">
    <property type="protein sequence ID" value="SVC18771.1"/>
    <property type="molecule type" value="Genomic_DNA"/>
</dbReference>
<keyword evidence="6 9" id="KW-0812">Transmembrane</keyword>
<dbReference type="GO" id="GO:0015920">
    <property type="term" value="P:lipopolysaccharide transport"/>
    <property type="evidence" value="ECO:0007669"/>
    <property type="project" value="TreeGrafter"/>
</dbReference>
<dbReference type="GO" id="GO:0055085">
    <property type="term" value="P:transmembrane transport"/>
    <property type="evidence" value="ECO:0007669"/>
    <property type="project" value="InterPro"/>
</dbReference>
<keyword evidence="8 9" id="KW-0472">Membrane</keyword>
<accession>A0A382K7W2</accession>
<comment type="subcellular location">
    <subcellularLocation>
        <location evidence="1">Cell inner membrane</location>
        <topology evidence="1">Multi-pass membrane protein</topology>
    </subcellularLocation>
</comment>
<name>A0A382K7W2_9ZZZZ</name>
<evidence type="ECO:0000256" key="5">
    <source>
        <dbReference type="ARBA" id="ARBA00022519"/>
    </source>
</evidence>
<feature type="transmembrane region" description="Helical" evidence="9">
    <location>
        <begin position="69"/>
        <end position="90"/>
    </location>
</feature>
<keyword evidence="3" id="KW-0813">Transport</keyword>
<feature type="transmembrane region" description="Helical" evidence="9">
    <location>
        <begin position="319"/>
        <end position="336"/>
    </location>
</feature>
<feature type="transmembrane region" description="Helical" evidence="9">
    <location>
        <begin position="111"/>
        <end position="134"/>
    </location>
</feature>
<feature type="transmembrane region" description="Helical" evidence="9">
    <location>
        <begin position="348"/>
        <end position="366"/>
    </location>
</feature>
<keyword evidence="5" id="KW-0997">Cell inner membrane</keyword>
<evidence type="ECO:0000256" key="7">
    <source>
        <dbReference type="ARBA" id="ARBA00022989"/>
    </source>
</evidence>
<dbReference type="InterPro" id="IPR030922">
    <property type="entry name" value="LptF"/>
</dbReference>
<organism evidence="10">
    <name type="scientific">marine metagenome</name>
    <dbReference type="NCBI Taxonomy" id="408172"/>
    <lineage>
        <taxon>unclassified sequences</taxon>
        <taxon>metagenomes</taxon>
        <taxon>ecological metagenomes</taxon>
    </lineage>
</organism>
<dbReference type="PANTHER" id="PTHR33529">
    <property type="entry name" value="SLR0882 PROTEIN-RELATED"/>
    <property type="match status" value="1"/>
</dbReference>
<keyword evidence="7 9" id="KW-1133">Transmembrane helix</keyword>
<evidence type="ECO:0000256" key="2">
    <source>
        <dbReference type="ARBA" id="ARBA00014213"/>
    </source>
</evidence>
<dbReference type="GO" id="GO:0043190">
    <property type="term" value="C:ATP-binding cassette (ABC) transporter complex"/>
    <property type="evidence" value="ECO:0007669"/>
    <property type="project" value="InterPro"/>
</dbReference>
<dbReference type="PANTHER" id="PTHR33529:SF7">
    <property type="entry name" value="LIPOPOLYSACCHARIDE EXPORT SYSTEM PERMEASE PROTEIN LPTF"/>
    <property type="match status" value="1"/>
</dbReference>
<evidence type="ECO:0000256" key="8">
    <source>
        <dbReference type="ARBA" id="ARBA00023136"/>
    </source>
</evidence>
<feature type="transmembrane region" description="Helical" evidence="9">
    <location>
        <begin position="24"/>
        <end position="49"/>
    </location>
</feature>
<sequence>MQTKLLSIFKYQNSRIARYIRRNLVTLFFAIIFIIGLVVFGNQFVLMVQESVERGIPIQELMPLVSFNMIRDLSLVLSLSLFLAVILTISQLYKNSEAVVMNSVGLDDKHFIVFIQPLVLLSFILIFFLTIYAVPWANQQKNIMEEETNNASEFSFITEGEFEVFKQGDIVFYASESKSLDTVGEQNMEEIFIYAFDNENPVIVLASEATKYIDSESDSIYLRLKDGVRYHGIPSNENINILNFDLYDLEIVSGELQNSVAIYTKIEGKSTLDLIKEGGRYANAELQWRLSQPITVLILSIIGVFLGKVSPRGGKGVNLLIGVIVFMLYYNGLLVAKSAIELGRMDPIIGLWGVHFLMLVLLLLLYQFRQRKISNYLDKISIFNKKEKIHA</sequence>
<evidence type="ECO:0000256" key="9">
    <source>
        <dbReference type="SAM" id="Phobius"/>
    </source>
</evidence>
<gene>
    <name evidence="10" type="ORF">METZ01_LOCUS271625</name>
</gene>
<keyword evidence="4" id="KW-1003">Cell membrane</keyword>
<evidence type="ECO:0000256" key="4">
    <source>
        <dbReference type="ARBA" id="ARBA00022475"/>
    </source>
</evidence>
<dbReference type="InterPro" id="IPR005495">
    <property type="entry name" value="LptG/LptF_permease"/>
</dbReference>
<dbReference type="AlphaFoldDB" id="A0A382K7W2"/>
<evidence type="ECO:0000313" key="10">
    <source>
        <dbReference type="EMBL" id="SVC18771.1"/>
    </source>
</evidence>
<evidence type="ECO:0000256" key="6">
    <source>
        <dbReference type="ARBA" id="ARBA00022692"/>
    </source>
</evidence>